<keyword evidence="3" id="KW-1185">Reference proteome</keyword>
<name>A0A8X6R6F6_TRICX</name>
<dbReference type="EMBL" id="BMAU01021067">
    <property type="protein sequence ID" value="GFX88985.1"/>
    <property type="molecule type" value="Genomic_DNA"/>
</dbReference>
<comment type="caution">
    <text evidence="2">The sequence shown here is derived from an EMBL/GenBank/DDBJ whole genome shotgun (WGS) entry which is preliminary data.</text>
</comment>
<evidence type="ECO:0000313" key="3">
    <source>
        <dbReference type="Proteomes" id="UP000887159"/>
    </source>
</evidence>
<organism evidence="2 3">
    <name type="scientific">Trichonephila clavipes</name>
    <name type="common">Golden silk orbweaver</name>
    <name type="synonym">Nephila clavipes</name>
    <dbReference type="NCBI Taxonomy" id="2585209"/>
    <lineage>
        <taxon>Eukaryota</taxon>
        <taxon>Metazoa</taxon>
        <taxon>Ecdysozoa</taxon>
        <taxon>Arthropoda</taxon>
        <taxon>Chelicerata</taxon>
        <taxon>Arachnida</taxon>
        <taxon>Araneae</taxon>
        <taxon>Araneomorphae</taxon>
        <taxon>Entelegynae</taxon>
        <taxon>Araneoidea</taxon>
        <taxon>Nephilidae</taxon>
        <taxon>Trichonephila</taxon>
    </lineage>
</organism>
<accession>A0A8X6R6F6</accession>
<dbReference type="AlphaFoldDB" id="A0A8X6R6F6"/>
<feature type="region of interest" description="Disordered" evidence="1">
    <location>
        <begin position="1"/>
        <end position="23"/>
    </location>
</feature>
<proteinExistence type="predicted"/>
<evidence type="ECO:0000313" key="2">
    <source>
        <dbReference type="EMBL" id="GFX88985.1"/>
    </source>
</evidence>
<evidence type="ECO:0000256" key="1">
    <source>
        <dbReference type="SAM" id="MobiDB-lite"/>
    </source>
</evidence>
<sequence>MGRVDRFDQRKRHTGNNINRNDTYLSEGRDWDGGDPGFLSETGWCFLKIINEKTLEKWCSSAFKADHTTSKRIRYEFITVKSTTLIGLNSPRKNATLPAIKCIEPRRPTFFTNFCFL</sequence>
<dbReference type="Proteomes" id="UP000887159">
    <property type="component" value="Unassembled WGS sequence"/>
</dbReference>
<protein>
    <submittedName>
        <fullName evidence="2">Uncharacterized protein</fullName>
    </submittedName>
</protein>
<gene>
    <name evidence="2" type="ORF">TNCV_2852851</name>
</gene>
<reference evidence="2" key="1">
    <citation type="submission" date="2020-08" db="EMBL/GenBank/DDBJ databases">
        <title>Multicomponent nature underlies the extraordinary mechanical properties of spider dragline silk.</title>
        <authorList>
            <person name="Kono N."/>
            <person name="Nakamura H."/>
            <person name="Mori M."/>
            <person name="Yoshida Y."/>
            <person name="Ohtoshi R."/>
            <person name="Malay A.D."/>
            <person name="Moran D.A.P."/>
            <person name="Tomita M."/>
            <person name="Numata K."/>
            <person name="Arakawa K."/>
        </authorList>
    </citation>
    <scope>NUCLEOTIDE SEQUENCE</scope>
</reference>